<gene>
    <name evidence="2" type="ORF">FAES_pFAES01087</name>
</gene>
<dbReference type="KEGG" id="fae:FAES_pFAES01087"/>
<organism evidence="2 3">
    <name type="scientific">Fibrella aestuarina BUZ 2</name>
    <dbReference type="NCBI Taxonomy" id="1166018"/>
    <lineage>
        <taxon>Bacteria</taxon>
        <taxon>Pseudomonadati</taxon>
        <taxon>Bacteroidota</taxon>
        <taxon>Cytophagia</taxon>
        <taxon>Cytophagales</taxon>
        <taxon>Spirosomataceae</taxon>
        <taxon>Fibrella</taxon>
    </lineage>
</organism>
<proteinExistence type="predicted"/>
<keyword evidence="3" id="KW-1185">Reference proteome</keyword>
<keyword evidence="2" id="KW-0614">Plasmid</keyword>
<dbReference type="AlphaFoldDB" id="I0KHH8"/>
<evidence type="ECO:0000313" key="3">
    <source>
        <dbReference type="Proteomes" id="UP000011058"/>
    </source>
</evidence>
<feature type="region of interest" description="Disordered" evidence="1">
    <location>
        <begin position="1"/>
        <end position="25"/>
    </location>
</feature>
<dbReference type="HOGENOM" id="CLU_3310109_0_0_10"/>
<name>I0KHH8_9BACT</name>
<dbReference type="Proteomes" id="UP000011058">
    <property type="component" value="Plasmid pFAES01"/>
</dbReference>
<reference evidence="2 3" key="1">
    <citation type="journal article" date="2012" name="J. Bacteriol.">
        <title>Genome Sequence of Fibrella aestuarina BUZ 2T, a Filamentous Marine Bacterium.</title>
        <authorList>
            <person name="Filippini M."/>
            <person name="Qi W."/>
            <person name="Blom J."/>
            <person name="Goesmann A."/>
            <person name="Smits T.H."/>
            <person name="Bagheri H.C."/>
        </authorList>
    </citation>
    <scope>NUCLEOTIDE SEQUENCE [LARGE SCALE GENOMIC DNA]</scope>
    <source>
        <strain evidence="3">BUZ 2T</strain>
        <plasmid evidence="2 3">pFAES01</plasmid>
    </source>
</reference>
<evidence type="ECO:0000256" key="1">
    <source>
        <dbReference type="SAM" id="MobiDB-lite"/>
    </source>
</evidence>
<sequence>MLNNAKRLNKKPIGTRMPNGNPKPIKYPTTIDLTIIFTL</sequence>
<accession>I0KHH8</accession>
<evidence type="ECO:0000313" key="2">
    <source>
        <dbReference type="EMBL" id="CCH03581.1"/>
    </source>
</evidence>
<geneLocation type="plasmid" evidence="2 3">
    <name>pFAES01</name>
</geneLocation>
<dbReference type="EMBL" id="HE796684">
    <property type="protein sequence ID" value="CCH03581.1"/>
    <property type="molecule type" value="Genomic_DNA"/>
</dbReference>
<protein>
    <submittedName>
        <fullName evidence="2">Uncharacterized protein</fullName>
    </submittedName>
</protein>